<proteinExistence type="predicted"/>
<reference evidence="1" key="1">
    <citation type="submission" date="2020-09" db="EMBL/GenBank/DDBJ databases">
        <title>Genome-Enabled Discovery of Anthraquinone Biosynthesis in Senna tora.</title>
        <authorList>
            <person name="Kang S.-H."/>
            <person name="Pandey R.P."/>
            <person name="Lee C.-M."/>
            <person name="Sim J.-S."/>
            <person name="Jeong J.-T."/>
            <person name="Choi B.-S."/>
            <person name="Jung M."/>
            <person name="Ginzburg D."/>
            <person name="Zhao K."/>
            <person name="Won S.Y."/>
            <person name="Oh T.-J."/>
            <person name="Yu Y."/>
            <person name="Kim N.-H."/>
            <person name="Lee O.R."/>
            <person name="Lee T.-H."/>
            <person name="Bashyal P."/>
            <person name="Kim T.-S."/>
            <person name="Lee W.-H."/>
            <person name="Kawkins C."/>
            <person name="Kim C.-K."/>
            <person name="Kim J.S."/>
            <person name="Ahn B.O."/>
            <person name="Rhee S.Y."/>
            <person name="Sohng J.K."/>
        </authorList>
    </citation>
    <scope>NUCLEOTIDE SEQUENCE</scope>
    <source>
        <tissue evidence="1">Leaf</tissue>
    </source>
</reference>
<sequence length="152" mass="16080">MMESSRADAAYASDSTAFLHSKKHNQVMKTVDMVALARAGFTSTHATLEVAKPTCDVTQASAGFVSRPVPPTDCVSQPASKNRVNANPFPPPAILPSLQGSSHIRGGFSTSFNLSISSSRGHGISSIITFTVGMMKPNLPIPIELVSYTAHH</sequence>
<gene>
    <name evidence="1" type="ORF">G2W53_037198</name>
</gene>
<dbReference type="EMBL" id="JAAIUW010000011">
    <property type="protein sequence ID" value="KAF7810455.1"/>
    <property type="molecule type" value="Genomic_DNA"/>
</dbReference>
<accession>A0A834W5H1</accession>
<organism evidence="1 2">
    <name type="scientific">Senna tora</name>
    <dbReference type="NCBI Taxonomy" id="362788"/>
    <lineage>
        <taxon>Eukaryota</taxon>
        <taxon>Viridiplantae</taxon>
        <taxon>Streptophyta</taxon>
        <taxon>Embryophyta</taxon>
        <taxon>Tracheophyta</taxon>
        <taxon>Spermatophyta</taxon>
        <taxon>Magnoliopsida</taxon>
        <taxon>eudicotyledons</taxon>
        <taxon>Gunneridae</taxon>
        <taxon>Pentapetalae</taxon>
        <taxon>rosids</taxon>
        <taxon>fabids</taxon>
        <taxon>Fabales</taxon>
        <taxon>Fabaceae</taxon>
        <taxon>Caesalpinioideae</taxon>
        <taxon>Cassia clade</taxon>
        <taxon>Senna</taxon>
    </lineage>
</organism>
<dbReference type="AlphaFoldDB" id="A0A834W5H1"/>
<evidence type="ECO:0000313" key="2">
    <source>
        <dbReference type="Proteomes" id="UP000634136"/>
    </source>
</evidence>
<protein>
    <submittedName>
        <fullName evidence="1">Uncharacterized protein</fullName>
    </submittedName>
</protein>
<comment type="caution">
    <text evidence="1">The sequence shown here is derived from an EMBL/GenBank/DDBJ whole genome shotgun (WGS) entry which is preliminary data.</text>
</comment>
<name>A0A834W5H1_9FABA</name>
<evidence type="ECO:0000313" key="1">
    <source>
        <dbReference type="EMBL" id="KAF7810455.1"/>
    </source>
</evidence>
<dbReference type="Proteomes" id="UP000634136">
    <property type="component" value="Unassembled WGS sequence"/>
</dbReference>
<keyword evidence="2" id="KW-1185">Reference proteome</keyword>